<dbReference type="GO" id="GO:1901135">
    <property type="term" value="P:carbohydrate derivative metabolic process"/>
    <property type="evidence" value="ECO:0007669"/>
    <property type="project" value="InterPro"/>
</dbReference>
<name>A0A143QQ87_RHOFA</name>
<dbReference type="AlphaFoldDB" id="A0A143QQ87"/>
<dbReference type="SUPFAM" id="SSF53697">
    <property type="entry name" value="SIS domain"/>
    <property type="match status" value="1"/>
</dbReference>
<protein>
    <recommendedName>
        <fullName evidence="3">TobH protein</fullName>
    </recommendedName>
</protein>
<reference evidence="2" key="2">
    <citation type="submission" date="2016-04" db="EMBL/GenBank/DDBJ databases">
        <title>Complete Genome and Plasmid Sequences for Rhodococcus fascians D188 and Draft Sequences for Rhodococcus spp. Isolates PBTS 1 and PBTS 2.</title>
        <authorList>
            <person name="Stamer R."/>
            <person name="Vereecke D."/>
            <person name="Zhang Y."/>
            <person name="Schilkey F."/>
            <person name="Devitt N."/>
            <person name="Randall J."/>
        </authorList>
    </citation>
    <scope>NUCLEOTIDE SEQUENCE [LARGE SCALE GENOMIC DNA]</scope>
    <source>
        <strain evidence="2">PBTS2</strain>
    </source>
</reference>
<dbReference type="InterPro" id="IPR046348">
    <property type="entry name" value="SIS_dom_sf"/>
</dbReference>
<dbReference type="EMBL" id="CP015220">
    <property type="protein sequence ID" value="AMY24662.1"/>
    <property type="molecule type" value="Genomic_DNA"/>
</dbReference>
<gene>
    <name evidence="1" type="ORF">A3Q41_03371</name>
</gene>
<proteinExistence type="predicted"/>
<dbReference type="OrthoDB" id="4772742at2"/>
<dbReference type="PATRIC" id="fig|1653479.3.peg.3421"/>
<dbReference type="Proteomes" id="UP000076038">
    <property type="component" value="Chromosome"/>
</dbReference>
<organism evidence="1 2">
    <name type="scientific">Rhodococcoides fascians</name>
    <name type="common">Rhodococcus fascians</name>
    <dbReference type="NCBI Taxonomy" id="1828"/>
    <lineage>
        <taxon>Bacteria</taxon>
        <taxon>Bacillati</taxon>
        <taxon>Actinomycetota</taxon>
        <taxon>Actinomycetes</taxon>
        <taxon>Mycobacteriales</taxon>
        <taxon>Nocardiaceae</taxon>
        <taxon>Rhodococcoides</taxon>
    </lineage>
</organism>
<sequence>MRAVTSLVDLDDAGAIVAADREGALRSAALAGAQVRAVATAVEESVLARLADLRPRSVVIVTGDGRSSRAASLLVAALGNHLGVPLVRSTGTPPWIGPLDVVVVAGDDAGDPRLAESVDAAARRGAEVVVVAPEEGPLRAVRGARVMWLPPRIAVRDHNALMRYLAAFVAVLGAVAGGSWKALLPNLSRLADLLDAEAVRNSPSNEVFHNPAKALASGFSGKRVVLSGAGPAAVEVARHGSEVLLRVAGLIVAAGELGDVIAASIRASMVESSGPVSTFDSIFHDEELDGPAPEQPMRVFVLASESDRALTERRIAGVPNSELVLTESGEAASGGEFVSSGFEARAASPDPVTLSMLDTMSVLATRLDTTAAYLSLMGGS</sequence>
<evidence type="ECO:0000313" key="1">
    <source>
        <dbReference type="EMBL" id="AMY24662.1"/>
    </source>
</evidence>
<dbReference type="RefSeq" id="WP_048320231.1">
    <property type="nucleotide sequence ID" value="NZ_CP015220.1"/>
</dbReference>
<dbReference type="GO" id="GO:0097367">
    <property type="term" value="F:carbohydrate derivative binding"/>
    <property type="evidence" value="ECO:0007669"/>
    <property type="project" value="InterPro"/>
</dbReference>
<accession>A0A143QQ87</accession>
<keyword evidence="2" id="KW-1185">Reference proteome</keyword>
<dbReference type="KEGG" id="rhs:A3Q41_03371"/>
<reference evidence="1 2" key="1">
    <citation type="journal article" date="2016" name="Genome Announc.">
        <title>Complete Genome and Plasmid Sequences for Rhodococcus fascians D188 and Draft Sequences for Rhodococcus Isolates PBTS 1 and PBTS 2.</title>
        <authorList>
            <person name="Stamler R.A."/>
            <person name="Vereecke D."/>
            <person name="Zhang Y."/>
            <person name="Schilkey F."/>
            <person name="Devitt N."/>
            <person name="Randall J.J."/>
        </authorList>
    </citation>
    <scope>NUCLEOTIDE SEQUENCE [LARGE SCALE GENOMIC DNA]</scope>
    <source>
        <strain evidence="1 2">PBTS2</strain>
    </source>
</reference>
<evidence type="ECO:0000313" key="2">
    <source>
        <dbReference type="Proteomes" id="UP000076038"/>
    </source>
</evidence>
<evidence type="ECO:0008006" key="3">
    <source>
        <dbReference type="Google" id="ProtNLM"/>
    </source>
</evidence>